<feature type="domain" description="4Fe-4S ferredoxin-type" evidence="2">
    <location>
        <begin position="35"/>
        <end position="64"/>
    </location>
</feature>
<dbReference type="PROSITE" id="PS51379">
    <property type="entry name" value="4FE4S_FER_2"/>
    <property type="match status" value="2"/>
</dbReference>
<feature type="compositionally biased region" description="Polar residues" evidence="1">
    <location>
        <begin position="125"/>
        <end position="135"/>
    </location>
</feature>
<dbReference type="Pfam" id="PF13237">
    <property type="entry name" value="Fer4_10"/>
    <property type="match status" value="1"/>
</dbReference>
<dbReference type="Gene3D" id="3.30.70.20">
    <property type="match status" value="1"/>
</dbReference>
<feature type="domain" description="4Fe-4S ferredoxin-type" evidence="2">
    <location>
        <begin position="5"/>
        <end position="34"/>
    </location>
</feature>
<evidence type="ECO:0000313" key="3">
    <source>
        <dbReference type="EMBL" id="KUG17613.1"/>
    </source>
</evidence>
<dbReference type="SUPFAM" id="SSF54862">
    <property type="entry name" value="4Fe-4S ferredoxins"/>
    <property type="match status" value="1"/>
</dbReference>
<proteinExistence type="predicted"/>
<dbReference type="AlphaFoldDB" id="A0A0W8F9Q5"/>
<accession>A0A0W8F9Q5</accession>
<protein>
    <submittedName>
        <fullName evidence="3">Ferredoxin 3 fused to putative domain</fullName>
    </submittedName>
</protein>
<dbReference type="PANTHER" id="PTHR42895:SF1">
    <property type="entry name" value="IRON-SULFUR CLUSTER PROTEIN"/>
    <property type="match status" value="1"/>
</dbReference>
<dbReference type="InterPro" id="IPR017896">
    <property type="entry name" value="4Fe4S_Fe-S-bd"/>
</dbReference>
<reference evidence="3" key="1">
    <citation type="journal article" date="2015" name="Proc. Natl. Acad. Sci. U.S.A.">
        <title>Networks of energetic and metabolic interactions define dynamics in microbial communities.</title>
        <authorList>
            <person name="Embree M."/>
            <person name="Liu J.K."/>
            <person name="Al-Bassam M.M."/>
            <person name="Zengler K."/>
        </authorList>
    </citation>
    <scope>NUCLEOTIDE SEQUENCE</scope>
</reference>
<dbReference type="PANTHER" id="PTHR42895">
    <property type="entry name" value="IRON-SULFUR CLUSTER-BINDING PROTEIN-RELATED"/>
    <property type="match status" value="1"/>
</dbReference>
<name>A0A0W8F9Q5_9ZZZZ</name>
<dbReference type="EMBL" id="LNQE01001430">
    <property type="protein sequence ID" value="KUG17613.1"/>
    <property type="molecule type" value="Genomic_DNA"/>
</dbReference>
<dbReference type="InterPro" id="IPR052911">
    <property type="entry name" value="Corrinoid_activation_enz"/>
</dbReference>
<comment type="caution">
    <text evidence="3">The sequence shown here is derived from an EMBL/GenBank/DDBJ whole genome shotgun (WGS) entry which is preliminary data.</text>
</comment>
<sequence length="260" mass="28069">MVKRNIIKIDESLCNGCGSCVIACSEGAIEMVDGKARVVRESFCDGLGACIGECPTGALTIERRDAEAFDEKAAVEHLQQSKAAGSALAENRAKQEGESGPVAPCVLPIHQPQRSSMGAGEGPGQHSNKLGPSSQLSSWPIQMRLAHTDAPYFKDASLLIAADCSAFACPVISEFIRKRVVLIGCPKLDQSETFISKLAEILNSNEIRDIAVLRMEVPCCYHIINLVEQAMKRSGKNIPLDHFICMIDGKVVNDTGMVRR</sequence>
<evidence type="ECO:0000256" key="1">
    <source>
        <dbReference type="SAM" id="MobiDB-lite"/>
    </source>
</evidence>
<feature type="region of interest" description="Disordered" evidence="1">
    <location>
        <begin position="85"/>
        <end position="135"/>
    </location>
</feature>
<organism evidence="3">
    <name type="scientific">hydrocarbon metagenome</name>
    <dbReference type="NCBI Taxonomy" id="938273"/>
    <lineage>
        <taxon>unclassified sequences</taxon>
        <taxon>metagenomes</taxon>
        <taxon>ecological metagenomes</taxon>
    </lineage>
</organism>
<evidence type="ECO:0000259" key="2">
    <source>
        <dbReference type="PROSITE" id="PS51379"/>
    </source>
</evidence>
<gene>
    <name evidence="3" type="ORF">ASZ90_012705</name>
</gene>